<dbReference type="SUPFAM" id="SSF53756">
    <property type="entry name" value="UDP-Glycosyltransferase/glycogen phosphorylase"/>
    <property type="match status" value="1"/>
</dbReference>
<evidence type="ECO:0000313" key="4">
    <source>
        <dbReference type="Proteomes" id="UP000004793"/>
    </source>
</evidence>
<evidence type="ECO:0000259" key="1">
    <source>
        <dbReference type="Pfam" id="PF00534"/>
    </source>
</evidence>
<dbReference type="InterPro" id="IPR028098">
    <property type="entry name" value="Glyco_trans_4-like_N"/>
</dbReference>
<proteinExistence type="predicted"/>
<dbReference type="Pfam" id="PF00534">
    <property type="entry name" value="Glycos_transf_1"/>
    <property type="match status" value="1"/>
</dbReference>
<dbReference type="CDD" id="cd03811">
    <property type="entry name" value="GT4_GT28_WabH-like"/>
    <property type="match status" value="1"/>
</dbReference>
<dbReference type="Gene3D" id="3.40.50.2000">
    <property type="entry name" value="Glycogen Phosphorylase B"/>
    <property type="match status" value="2"/>
</dbReference>
<evidence type="ECO:0000259" key="2">
    <source>
        <dbReference type="Pfam" id="PF13439"/>
    </source>
</evidence>
<gene>
    <name evidence="3" type="ordered locus">CSE_15330</name>
</gene>
<keyword evidence="4" id="KW-1185">Reference proteome</keyword>
<dbReference type="PANTHER" id="PTHR12526:SF630">
    <property type="entry name" value="GLYCOSYLTRANSFERASE"/>
    <property type="match status" value="1"/>
</dbReference>
<dbReference type="GO" id="GO:0016757">
    <property type="term" value="F:glycosyltransferase activity"/>
    <property type="evidence" value="ECO:0007669"/>
    <property type="project" value="InterPro"/>
</dbReference>
<dbReference type="OrthoDB" id="9787617at2"/>
<dbReference type="InterPro" id="IPR001296">
    <property type="entry name" value="Glyco_trans_1"/>
</dbReference>
<dbReference type="Proteomes" id="UP000004793">
    <property type="component" value="Chromosome"/>
</dbReference>
<feature type="domain" description="Glycosyl transferase family 1" evidence="1">
    <location>
        <begin position="201"/>
        <end position="343"/>
    </location>
</feature>
<dbReference type="PANTHER" id="PTHR12526">
    <property type="entry name" value="GLYCOSYLTRANSFERASE"/>
    <property type="match status" value="1"/>
</dbReference>
<dbReference type="RefSeq" id="WP_014454054.1">
    <property type="nucleotide sequence ID" value="NC_017096.1"/>
</dbReference>
<sequence length="367" mass="41381">MSNIEKRIAFFLPNLNGGGAEKSIVNLVKEFSKRNFYIDLVLVSAQGPYISQIPNNVRIIDLNTSHVILALPKLVKYLASNKPDALISSLNHANVVAIMAKLILNSKTKIIVREDSIPSQERRNSKSIKSKVLPLLMHVFYPYADFVIAVSKGVKEDLVSYVRLKPGRIKVIFNPVLDLEIFDRAKENVDYKWFNDNNYLPIIISVGRLTEPKDFGTLLKAFALVRKQIDARLVILGEGEERKNLETLTKELGVSDYVWMPGFVDNPYKYMSRADVFVLSSLYEGLSMVLIEALALGVPVISTDCKSGPREVLENGKYGKLVPVHDVNALSTAIMEVLTNPKSFEIDKDVLEKYKSEKIFEEYLKLI</sequence>
<protein>
    <submittedName>
        <fullName evidence="3">Glycosyltransferase</fullName>
    </submittedName>
</protein>
<evidence type="ECO:0000313" key="3">
    <source>
        <dbReference type="EMBL" id="BAL81659.1"/>
    </source>
</evidence>
<dbReference type="EMBL" id="AP012051">
    <property type="protein sequence ID" value="BAL81659.1"/>
    <property type="molecule type" value="Genomic_DNA"/>
</dbReference>
<name>A0A7U6GFY7_CALEA</name>
<dbReference type="Pfam" id="PF13439">
    <property type="entry name" value="Glyco_transf_4"/>
    <property type="match status" value="1"/>
</dbReference>
<dbReference type="AlphaFoldDB" id="A0A7U6GFY7"/>
<accession>A0A7U6GFY7</accession>
<organism evidence="3 4">
    <name type="scientific">Caldisericum exile (strain DSM 21853 / NBRC 104410 / AZM16c01)</name>
    <dbReference type="NCBI Taxonomy" id="511051"/>
    <lineage>
        <taxon>Bacteria</taxon>
        <taxon>Pseudomonadati</taxon>
        <taxon>Caldisericota/Cryosericota group</taxon>
        <taxon>Caldisericota</taxon>
        <taxon>Caldisericia</taxon>
        <taxon>Caldisericales</taxon>
        <taxon>Caldisericaceae</taxon>
        <taxon>Caldisericum</taxon>
    </lineage>
</organism>
<feature type="domain" description="Glycosyltransferase subfamily 4-like N-terminal" evidence="2">
    <location>
        <begin position="18"/>
        <end position="176"/>
    </location>
</feature>
<reference evidence="3 4" key="1">
    <citation type="submission" date="2011-01" db="EMBL/GenBank/DDBJ databases">
        <title>Whole genome sequence of Caldisericum exile AZM16c01.</title>
        <authorList>
            <person name="Narita-Yamada S."/>
            <person name="Kawakoshi A."/>
            <person name="Nakamura S."/>
            <person name="Sasagawa M."/>
            <person name="Fukada J."/>
            <person name="Sekine M."/>
            <person name="Kato Y."/>
            <person name="Fukai R."/>
            <person name="Sasaki K."/>
            <person name="Hanamaki A."/>
            <person name="Narita H."/>
            <person name="Konno Y."/>
            <person name="Mori K."/>
            <person name="Yamazaki S."/>
            <person name="Suzuki K."/>
            <person name="Fujita N."/>
        </authorList>
    </citation>
    <scope>NUCLEOTIDE SEQUENCE [LARGE SCALE GENOMIC DNA]</scope>
    <source>
        <strain evidence="4">DSM 21853 / NBRC 104410 / AZM16c01</strain>
    </source>
</reference>
<dbReference type="KEGG" id="cex:CSE_15330"/>